<evidence type="ECO:0000256" key="1">
    <source>
        <dbReference type="PROSITE-ProRule" id="PRU00285"/>
    </source>
</evidence>
<reference evidence="5 6" key="1">
    <citation type="submission" date="2021-01" db="EMBL/GenBank/DDBJ databases">
        <title>Genome Sequence and Methylation Pattern of Haloterrigena salifodinae BOL5-1, An Extremely Halophilic Archaeon from a Bolivian Salt Mine.</title>
        <authorList>
            <person name="DasSarma P."/>
            <person name="Anton B.P."/>
            <person name="DasSarma S.L."/>
            <person name="von Ehrenheim H.A.L."/>
            <person name="Martinez F.L."/>
            <person name="Guzman D."/>
            <person name="Roberts R.J."/>
            <person name="DasSarma S."/>
        </authorList>
    </citation>
    <scope>NUCLEOTIDE SEQUENCE [LARGE SCALE GENOMIC DNA]</scope>
    <source>
        <strain evidence="5 6">BOL5-1</strain>
    </source>
</reference>
<evidence type="ECO:0000256" key="2">
    <source>
        <dbReference type="RuleBase" id="RU003616"/>
    </source>
</evidence>
<dbReference type="GeneID" id="62875938"/>
<evidence type="ECO:0000259" key="4">
    <source>
        <dbReference type="PROSITE" id="PS01031"/>
    </source>
</evidence>
<keyword evidence="6" id="KW-1185">Reference proteome</keyword>
<evidence type="ECO:0000313" key="6">
    <source>
        <dbReference type="Proteomes" id="UP000637819"/>
    </source>
</evidence>
<dbReference type="InterPro" id="IPR002068">
    <property type="entry name" value="A-crystallin/Hsp20_dom"/>
</dbReference>
<feature type="compositionally biased region" description="Basic and acidic residues" evidence="3">
    <location>
        <begin position="45"/>
        <end position="58"/>
    </location>
</feature>
<dbReference type="EMBL" id="CP069188">
    <property type="protein sequence ID" value="QRV13754.1"/>
    <property type="molecule type" value="Genomic_DNA"/>
</dbReference>
<dbReference type="CDD" id="cd06464">
    <property type="entry name" value="ACD_sHsps-like"/>
    <property type="match status" value="1"/>
</dbReference>
<proteinExistence type="inferred from homology"/>
<dbReference type="AlphaFoldDB" id="A0A8T8DVV9"/>
<name>A0A8T8DVV9_9EURY</name>
<comment type="similarity">
    <text evidence="1 2">Belongs to the small heat shock protein (HSP20) family.</text>
</comment>
<dbReference type="RefSeq" id="WP_204746722.1">
    <property type="nucleotide sequence ID" value="NZ_CP069188.1"/>
</dbReference>
<accession>A0A8T8DVV9</accession>
<gene>
    <name evidence="5" type="ORF">JMJ58_12400</name>
</gene>
<dbReference type="Gene3D" id="2.60.40.790">
    <property type="match status" value="1"/>
</dbReference>
<dbReference type="InterPro" id="IPR008978">
    <property type="entry name" value="HSP20-like_chaperone"/>
</dbReference>
<dbReference type="Proteomes" id="UP000637819">
    <property type="component" value="Chromosome"/>
</dbReference>
<organism evidence="5 6">
    <name type="scientific">Haloterrigena salifodinae</name>
    <dbReference type="NCBI Taxonomy" id="2675099"/>
    <lineage>
        <taxon>Archaea</taxon>
        <taxon>Methanobacteriati</taxon>
        <taxon>Methanobacteriota</taxon>
        <taxon>Stenosarchaea group</taxon>
        <taxon>Halobacteria</taxon>
        <taxon>Halobacteriales</taxon>
        <taxon>Natrialbaceae</taxon>
        <taxon>Haloterrigena</taxon>
    </lineage>
</organism>
<dbReference type="KEGG" id="hsal:JMJ58_12400"/>
<dbReference type="Pfam" id="PF00011">
    <property type="entry name" value="HSP20"/>
    <property type="match status" value="1"/>
</dbReference>
<dbReference type="PROSITE" id="PS01031">
    <property type="entry name" value="SHSP"/>
    <property type="match status" value="1"/>
</dbReference>
<feature type="domain" description="SHSP" evidence="4">
    <location>
        <begin position="93"/>
        <end position="200"/>
    </location>
</feature>
<evidence type="ECO:0000313" key="5">
    <source>
        <dbReference type="EMBL" id="QRV13754.1"/>
    </source>
</evidence>
<evidence type="ECO:0000256" key="3">
    <source>
        <dbReference type="SAM" id="MobiDB-lite"/>
    </source>
</evidence>
<protein>
    <submittedName>
        <fullName evidence="5">Hsp20 family protein</fullName>
    </submittedName>
</protein>
<dbReference type="OrthoDB" id="198277at2157"/>
<feature type="region of interest" description="Disordered" evidence="3">
    <location>
        <begin position="32"/>
        <end position="86"/>
    </location>
</feature>
<dbReference type="SUPFAM" id="SSF49764">
    <property type="entry name" value="HSP20-like chaperones"/>
    <property type="match status" value="1"/>
</dbReference>
<sequence>MTSFDEMNRMFREMDRAFDQLRTTWMHEFASPGFGGTLESGRTGPDPDRHAPETDRHAPGTVRRTPESDDASLESGRPVSSSQWPVFGGFGGQTGAAMGDAATLEDEGDAYVFVMDLPGFEKTDIGLSYADGRLTIDARTDVESGTDTARSVRSRRVGRHVPVPTVIVADEITATYHNGVLEVRMPIAEDGDDDHRIEVE</sequence>